<dbReference type="Pfam" id="PF20188">
    <property type="entry name" value="DUF6551"/>
    <property type="match status" value="1"/>
</dbReference>
<reference evidence="2 3" key="1">
    <citation type="submission" date="2018-07" db="EMBL/GenBank/DDBJ databases">
        <title>Erythrobacter nanhaiensis sp. nov., a novel member of the genus Erythrobacter isolated from the South China Sea.</title>
        <authorList>
            <person name="Chen X."/>
            <person name="Liu J."/>
        </authorList>
    </citation>
    <scope>NUCLEOTIDE SEQUENCE [LARGE SCALE GENOMIC DNA]</scope>
    <source>
        <strain evidence="2 3">S-5</strain>
    </source>
</reference>
<dbReference type="AlphaFoldDB" id="A0A395LJB9"/>
<evidence type="ECO:0000313" key="3">
    <source>
        <dbReference type="Proteomes" id="UP000254101"/>
    </source>
</evidence>
<dbReference type="EMBL" id="QRBB01000001">
    <property type="protein sequence ID" value="RDS77022.1"/>
    <property type="molecule type" value="Genomic_DNA"/>
</dbReference>
<protein>
    <recommendedName>
        <fullName evidence="1">ParB-like N-terminal domain-containing protein</fullName>
    </recommendedName>
</protein>
<evidence type="ECO:0000313" key="2">
    <source>
        <dbReference type="EMBL" id="RDS77022.1"/>
    </source>
</evidence>
<sequence>MPRAATSRLKVNPPLGRMPVLQFLQPSELSIDGSYQRSIESGESKALIRRIAQHWNWDLCQPLVVARRPDQGLYVIDGQHRLAAARMRGDILQLPCVVVDSSGAEDEAASFVHLNQQRRPLGPLDLFKAALASEDDEACAIMRAMTDADLALAAHSNYTAWKPGQLSIIGGIQRSWRREGSRVTSEALQVLATAFAGTVLQYAGTVWPGIVSVCAEQMDDGRAFPEGDFAKFTADLGSIGQQGLRKRVLERSAARPDLGRAGAARQVIREIRWPSRAHATVGQAPKDPRGGIVFPSDADGMAWCDQCDMRVRRDQAEGCKSRFCSLRKAA</sequence>
<dbReference type="SMART" id="SM00470">
    <property type="entry name" value="ParB"/>
    <property type="match status" value="1"/>
</dbReference>
<dbReference type="InterPro" id="IPR046681">
    <property type="entry name" value="DUF6551"/>
</dbReference>
<dbReference type="InterPro" id="IPR003115">
    <property type="entry name" value="ParB_N"/>
</dbReference>
<keyword evidence="3" id="KW-1185">Reference proteome</keyword>
<dbReference type="SUPFAM" id="SSF110849">
    <property type="entry name" value="ParB/Sulfiredoxin"/>
    <property type="match status" value="1"/>
</dbReference>
<dbReference type="Proteomes" id="UP000254101">
    <property type="component" value="Unassembled WGS sequence"/>
</dbReference>
<proteinExistence type="predicted"/>
<accession>A0A395LJB9</accession>
<dbReference type="OrthoDB" id="4545778at2"/>
<organism evidence="2 3">
    <name type="scientific">Alteriqipengyuania lutimaris</name>
    <dbReference type="NCBI Taxonomy" id="1538146"/>
    <lineage>
        <taxon>Bacteria</taxon>
        <taxon>Pseudomonadati</taxon>
        <taxon>Pseudomonadota</taxon>
        <taxon>Alphaproteobacteria</taxon>
        <taxon>Sphingomonadales</taxon>
        <taxon>Erythrobacteraceae</taxon>
        <taxon>Alteriqipengyuania</taxon>
    </lineage>
</organism>
<gene>
    <name evidence="2" type="ORF">DL238_04955</name>
</gene>
<comment type="caution">
    <text evidence="2">The sequence shown here is derived from an EMBL/GenBank/DDBJ whole genome shotgun (WGS) entry which is preliminary data.</text>
</comment>
<feature type="domain" description="ParB-like N-terminal" evidence="1">
    <location>
        <begin position="22"/>
        <end position="115"/>
    </location>
</feature>
<name>A0A395LJB9_9SPHN</name>
<evidence type="ECO:0000259" key="1">
    <source>
        <dbReference type="SMART" id="SM00470"/>
    </source>
</evidence>
<dbReference type="InterPro" id="IPR036086">
    <property type="entry name" value="ParB/Sulfiredoxin_sf"/>
</dbReference>
<dbReference type="Gene3D" id="3.90.1530.10">
    <property type="entry name" value="Conserved hypothetical protein from pyrococcus furiosus pfu- 392566-001, ParB domain"/>
    <property type="match status" value="1"/>
</dbReference>